<reference evidence="1 2" key="1">
    <citation type="journal article" date="2020" name="Cell">
        <title>Large-Scale Comparative Analyses of Tick Genomes Elucidate Their Genetic Diversity and Vector Capacities.</title>
        <authorList>
            <consortium name="Tick Genome and Microbiome Consortium (TIGMIC)"/>
            <person name="Jia N."/>
            <person name="Wang J."/>
            <person name="Shi W."/>
            <person name="Du L."/>
            <person name="Sun Y."/>
            <person name="Zhan W."/>
            <person name="Jiang J.F."/>
            <person name="Wang Q."/>
            <person name="Zhang B."/>
            <person name="Ji P."/>
            <person name="Bell-Sakyi L."/>
            <person name="Cui X.M."/>
            <person name="Yuan T.T."/>
            <person name="Jiang B.G."/>
            <person name="Yang W.F."/>
            <person name="Lam T.T."/>
            <person name="Chang Q.C."/>
            <person name="Ding S.J."/>
            <person name="Wang X.J."/>
            <person name="Zhu J.G."/>
            <person name="Ruan X.D."/>
            <person name="Zhao L."/>
            <person name="Wei J.T."/>
            <person name="Ye R.Z."/>
            <person name="Que T.C."/>
            <person name="Du C.H."/>
            <person name="Zhou Y.H."/>
            <person name="Cheng J.X."/>
            <person name="Dai P.F."/>
            <person name="Guo W.B."/>
            <person name="Han X.H."/>
            <person name="Huang E.J."/>
            <person name="Li L.F."/>
            <person name="Wei W."/>
            <person name="Gao Y.C."/>
            <person name="Liu J.Z."/>
            <person name="Shao H.Z."/>
            <person name="Wang X."/>
            <person name="Wang C.C."/>
            <person name="Yang T.C."/>
            <person name="Huo Q.B."/>
            <person name="Li W."/>
            <person name="Chen H.Y."/>
            <person name="Chen S.E."/>
            <person name="Zhou L.G."/>
            <person name="Ni X.B."/>
            <person name="Tian J.H."/>
            <person name="Sheng Y."/>
            <person name="Liu T."/>
            <person name="Pan Y.S."/>
            <person name="Xia L.Y."/>
            <person name="Li J."/>
            <person name="Zhao F."/>
            <person name="Cao W.C."/>
        </authorList>
    </citation>
    <scope>NUCLEOTIDE SEQUENCE [LARGE SCALE GENOMIC DNA]</scope>
    <source>
        <strain evidence="1">Iper-2018</strain>
    </source>
</reference>
<proteinExistence type="predicted"/>
<gene>
    <name evidence="1" type="ORF">HPB47_011770</name>
</gene>
<keyword evidence="2" id="KW-1185">Reference proteome</keyword>
<name>A0AC60NVQ6_IXOPE</name>
<evidence type="ECO:0000313" key="1">
    <source>
        <dbReference type="EMBL" id="KAG0411106.1"/>
    </source>
</evidence>
<organism evidence="1 2">
    <name type="scientific">Ixodes persulcatus</name>
    <name type="common">Taiga tick</name>
    <dbReference type="NCBI Taxonomy" id="34615"/>
    <lineage>
        <taxon>Eukaryota</taxon>
        <taxon>Metazoa</taxon>
        <taxon>Ecdysozoa</taxon>
        <taxon>Arthropoda</taxon>
        <taxon>Chelicerata</taxon>
        <taxon>Arachnida</taxon>
        <taxon>Acari</taxon>
        <taxon>Parasitiformes</taxon>
        <taxon>Ixodida</taxon>
        <taxon>Ixodoidea</taxon>
        <taxon>Ixodidae</taxon>
        <taxon>Ixodinae</taxon>
        <taxon>Ixodes</taxon>
    </lineage>
</organism>
<accession>A0AC60NVQ6</accession>
<sequence>MCERQKKKAAWRGCSGGRREGEERVRTSEIRVSPGSVVRERAKFRGEFLAGQGRRPLPALFGAEEGSVAGDGLIGSEEGGSPSFGGRQAADRGSLTPDRPSAVRGISVTGQAHRRAPSTEGHLGHEAPDRFVVDSRQRPQGPTLHKEKTYTSLVVLTKPEST</sequence>
<dbReference type="Proteomes" id="UP000805193">
    <property type="component" value="Unassembled WGS sequence"/>
</dbReference>
<dbReference type="EMBL" id="JABSTQ010011461">
    <property type="protein sequence ID" value="KAG0411106.1"/>
    <property type="molecule type" value="Genomic_DNA"/>
</dbReference>
<evidence type="ECO:0000313" key="2">
    <source>
        <dbReference type="Proteomes" id="UP000805193"/>
    </source>
</evidence>
<comment type="caution">
    <text evidence="1">The sequence shown here is derived from an EMBL/GenBank/DDBJ whole genome shotgun (WGS) entry which is preliminary data.</text>
</comment>
<protein>
    <submittedName>
        <fullName evidence="1">Uncharacterized protein</fullName>
    </submittedName>
</protein>